<comment type="catalytic activity">
    <reaction evidence="13">
        <text>L-tyrosine + 2-oxoglutarate = 3-(4-hydroxyphenyl)pyruvate + L-glutamate</text>
        <dbReference type="Rhea" id="RHEA:15093"/>
        <dbReference type="ChEBI" id="CHEBI:16810"/>
        <dbReference type="ChEBI" id="CHEBI:29985"/>
        <dbReference type="ChEBI" id="CHEBI:36242"/>
        <dbReference type="ChEBI" id="CHEBI:58315"/>
        <dbReference type="EC" id="2.6.1.5"/>
    </reaction>
</comment>
<evidence type="ECO:0000256" key="13">
    <source>
        <dbReference type="ARBA" id="ARBA00047798"/>
    </source>
</evidence>
<dbReference type="InterPro" id="IPR004838">
    <property type="entry name" value="NHTrfase_class1_PyrdxlP-BS"/>
</dbReference>
<feature type="domain" description="Aminotransferase class I/classII large" evidence="14">
    <location>
        <begin position="248"/>
        <end position="611"/>
    </location>
</feature>
<organism evidence="15 16">
    <name type="scientific">Meganyctiphanes norvegica</name>
    <name type="common">Northern krill</name>
    <name type="synonym">Thysanopoda norvegica</name>
    <dbReference type="NCBI Taxonomy" id="48144"/>
    <lineage>
        <taxon>Eukaryota</taxon>
        <taxon>Metazoa</taxon>
        <taxon>Ecdysozoa</taxon>
        <taxon>Arthropoda</taxon>
        <taxon>Crustacea</taxon>
        <taxon>Multicrustacea</taxon>
        <taxon>Malacostraca</taxon>
        <taxon>Eumalacostraca</taxon>
        <taxon>Eucarida</taxon>
        <taxon>Euphausiacea</taxon>
        <taxon>Euphausiidae</taxon>
        <taxon>Meganyctiphanes</taxon>
    </lineage>
</organism>
<proteinExistence type="inferred from homology"/>
<comment type="cofactor">
    <cofactor evidence="1">
        <name>pyridoxal 5'-phosphate</name>
        <dbReference type="ChEBI" id="CHEBI:597326"/>
    </cofactor>
</comment>
<dbReference type="InterPro" id="IPR005957">
    <property type="entry name" value="Tyrosine_aminoTrfase"/>
</dbReference>
<dbReference type="InterPro" id="IPR015422">
    <property type="entry name" value="PyrdxlP-dep_Trfase_small"/>
</dbReference>
<dbReference type="PROSITE" id="PS00105">
    <property type="entry name" value="AA_TRANSFER_CLASS_1"/>
    <property type="match status" value="1"/>
</dbReference>
<dbReference type="GO" id="GO:0004838">
    <property type="term" value="F:L-tyrosine-2-oxoglutarate transaminase activity"/>
    <property type="evidence" value="ECO:0007669"/>
    <property type="project" value="InterPro"/>
</dbReference>
<evidence type="ECO:0000256" key="5">
    <source>
        <dbReference type="ARBA" id="ARBA00012749"/>
    </source>
</evidence>
<dbReference type="GO" id="GO:0006559">
    <property type="term" value="P:L-phenylalanine catabolic process"/>
    <property type="evidence" value="ECO:0007669"/>
    <property type="project" value="UniProtKB-KW"/>
</dbReference>
<reference evidence="15 16" key="1">
    <citation type="submission" date="2024-05" db="EMBL/GenBank/DDBJ databases">
        <authorList>
            <person name="Wallberg A."/>
        </authorList>
    </citation>
    <scope>NUCLEOTIDE SEQUENCE [LARGE SCALE GENOMIC DNA]</scope>
</reference>
<keyword evidence="7" id="KW-0032">Aminotransferase</keyword>
<dbReference type="NCBIfam" id="TIGR01265">
    <property type="entry name" value="tyr_nico_aTase"/>
    <property type="match status" value="1"/>
</dbReference>
<dbReference type="InterPro" id="IPR004839">
    <property type="entry name" value="Aminotransferase_I/II_large"/>
</dbReference>
<dbReference type="InterPro" id="IPR015421">
    <property type="entry name" value="PyrdxlP-dep_Trfase_major"/>
</dbReference>
<dbReference type="NCBIfam" id="TIGR01264">
    <property type="entry name" value="tyr_amTase_E"/>
    <property type="match status" value="1"/>
</dbReference>
<keyword evidence="8" id="KW-0808">Transferase</keyword>
<evidence type="ECO:0000256" key="2">
    <source>
        <dbReference type="ARBA" id="ARBA00005203"/>
    </source>
</evidence>
<comment type="subunit">
    <text evidence="4">Homodimer.</text>
</comment>
<evidence type="ECO:0000259" key="14">
    <source>
        <dbReference type="Pfam" id="PF00155"/>
    </source>
</evidence>
<comment type="pathway">
    <text evidence="2">Amino-acid degradation; L-phenylalanine degradation; acetoacetate and fumarate from L-phenylalanine: step 2/6.</text>
</comment>
<dbReference type="GO" id="GO:0006572">
    <property type="term" value="P:L-tyrosine catabolic process"/>
    <property type="evidence" value="ECO:0007669"/>
    <property type="project" value="UniProtKB-KW"/>
</dbReference>
<dbReference type="FunFam" id="3.40.640.10:FF:000048">
    <property type="entry name" value="tyrosine aminotransferase"/>
    <property type="match status" value="1"/>
</dbReference>
<evidence type="ECO:0000313" key="15">
    <source>
        <dbReference type="EMBL" id="CAL4116174.1"/>
    </source>
</evidence>
<dbReference type="Gene3D" id="3.40.640.10">
    <property type="entry name" value="Type I PLP-dependent aspartate aminotransferase-like (Major domain)"/>
    <property type="match status" value="1"/>
</dbReference>
<evidence type="ECO:0000256" key="4">
    <source>
        <dbReference type="ARBA" id="ARBA00011738"/>
    </source>
</evidence>
<dbReference type="InterPro" id="IPR015424">
    <property type="entry name" value="PyrdxlP-dep_Trfase"/>
</dbReference>
<dbReference type="PANTHER" id="PTHR45744">
    <property type="entry name" value="TYROSINE AMINOTRANSFERASE"/>
    <property type="match status" value="1"/>
</dbReference>
<accession>A0AAV2R5D8</accession>
<evidence type="ECO:0000256" key="9">
    <source>
        <dbReference type="ARBA" id="ARBA00022878"/>
    </source>
</evidence>
<comment type="caution">
    <text evidence="15">The sequence shown here is derived from an EMBL/GenBank/DDBJ whole genome shotgun (WGS) entry which is preliminary data.</text>
</comment>
<gene>
    <name evidence="15" type="ORF">MNOR_LOCUS20927</name>
</gene>
<dbReference type="InterPro" id="IPR005958">
    <property type="entry name" value="TyrNic_aminoTrfase"/>
</dbReference>
<name>A0AAV2R5D8_MEGNR</name>
<evidence type="ECO:0000256" key="8">
    <source>
        <dbReference type="ARBA" id="ARBA00022679"/>
    </source>
</evidence>
<evidence type="ECO:0000256" key="6">
    <source>
        <dbReference type="ARBA" id="ARBA00015959"/>
    </source>
</evidence>
<evidence type="ECO:0000256" key="10">
    <source>
        <dbReference type="ARBA" id="ARBA00022898"/>
    </source>
</evidence>
<dbReference type="Gene3D" id="3.90.1150.10">
    <property type="entry name" value="Aspartate Aminotransferase, domain 1"/>
    <property type="match status" value="1"/>
</dbReference>
<evidence type="ECO:0000256" key="11">
    <source>
        <dbReference type="ARBA" id="ARBA00023232"/>
    </source>
</evidence>
<dbReference type="GO" id="GO:0030170">
    <property type="term" value="F:pyridoxal phosphate binding"/>
    <property type="evidence" value="ECO:0007669"/>
    <property type="project" value="InterPro"/>
</dbReference>
<keyword evidence="16" id="KW-1185">Reference proteome</keyword>
<sequence>MEPCMTRKQFRDSPTMGLQDNSLTGDYFAILIMNIKSGVYQIRHIISQHPVYLTMFNISEQFQNDSNGNNLPVRRLTLSSTMVFLNAFCRHMLNVILNTSSTVDTSLDIGTSLHALPLATHLLLNVIVPPVKNTLAGPKGQPDGPTQDSPSAGGIINQLRNAIKYKSWWGDAPGILHQKLNQRRVVAAEVDKSGKYIYYAAQRRDRARSVKMRGKKTWDVPASSYALNTFNPIRNIVENMKINPNPEKKMIALSIGDPTVFGNLVPAETITNAVSESVQSGKYNGYGPSTGFEEARAAVASHVSVPGAEVTAKDVILCSGCSCALDMCITALASPGQNILVPRPGFPLYKTLAEGLAIKTKYYNLLPENNWEVDLAMLEDMIDDETAAIVINNPSNPCGSVFNKGHLKAIIEVASRNKVPIIADEIYDYFVFEGHEYHYMASLTDEVPILSCGGLTKRFLVPGWRMGWIVVYDRNNVLEKQARSGLQSLSQRIIGSNTIIQGALPTILAKTPKSFFEGTIQQIQDNAKMAYNLVSAVPGLHPIMPQGAMYMMVRVEMEKFPEFETDMEFVETMISEESVFCLPGKCFDYPNYVRIVLTVPSVMMQEACGRIADFCRTHHIDSMNGQEVPMVIPNGISNGPARSANCKSTLLVTSMTSFKSLQGISIKASLEAVSMVAAEVEAD</sequence>
<protein>
    <recommendedName>
        <fullName evidence="6">Tyrosine aminotransferase</fullName>
        <ecNumber evidence="5">2.6.1.5</ecNumber>
    </recommendedName>
    <alternativeName>
        <fullName evidence="12">L-tyrosine:2-oxoglutarate aminotransferase</fullName>
    </alternativeName>
</protein>
<evidence type="ECO:0000313" key="16">
    <source>
        <dbReference type="Proteomes" id="UP001497623"/>
    </source>
</evidence>
<keyword evidence="9" id="KW-0828">Tyrosine catabolism</keyword>
<dbReference type="SUPFAM" id="SSF53383">
    <property type="entry name" value="PLP-dependent transferases"/>
    <property type="match status" value="1"/>
</dbReference>
<keyword evidence="11" id="KW-0585">Phenylalanine catabolism</keyword>
<dbReference type="Pfam" id="PF00155">
    <property type="entry name" value="Aminotran_1_2"/>
    <property type="match status" value="1"/>
</dbReference>
<evidence type="ECO:0000256" key="1">
    <source>
        <dbReference type="ARBA" id="ARBA00001933"/>
    </source>
</evidence>
<dbReference type="EC" id="2.6.1.5" evidence="5"/>
<dbReference type="PANTHER" id="PTHR45744:SF2">
    <property type="entry name" value="TYROSINE AMINOTRANSFERASE"/>
    <property type="match status" value="1"/>
</dbReference>
<feature type="non-terminal residue" evidence="15">
    <location>
        <position position="683"/>
    </location>
</feature>
<dbReference type="Proteomes" id="UP001497623">
    <property type="component" value="Unassembled WGS sequence"/>
</dbReference>
<evidence type="ECO:0000256" key="3">
    <source>
        <dbReference type="ARBA" id="ARBA00007441"/>
    </source>
</evidence>
<comment type="similarity">
    <text evidence="3">Belongs to the class-I pyridoxal-phosphate-dependent aminotransferase family.</text>
</comment>
<keyword evidence="10" id="KW-0663">Pyridoxal phosphate</keyword>
<dbReference type="CDD" id="cd00609">
    <property type="entry name" value="AAT_like"/>
    <property type="match status" value="1"/>
</dbReference>
<dbReference type="AlphaFoldDB" id="A0AAV2R5D8"/>
<evidence type="ECO:0000256" key="12">
    <source>
        <dbReference type="ARBA" id="ARBA00031696"/>
    </source>
</evidence>
<evidence type="ECO:0000256" key="7">
    <source>
        <dbReference type="ARBA" id="ARBA00022576"/>
    </source>
</evidence>
<dbReference type="EMBL" id="CAXKWB010016464">
    <property type="protein sequence ID" value="CAL4116174.1"/>
    <property type="molecule type" value="Genomic_DNA"/>
</dbReference>